<dbReference type="GO" id="GO:0042130">
    <property type="term" value="P:negative regulation of T cell proliferation"/>
    <property type="evidence" value="ECO:0007669"/>
    <property type="project" value="TreeGrafter"/>
</dbReference>
<dbReference type="GO" id="GO:0006955">
    <property type="term" value="P:immune response"/>
    <property type="evidence" value="ECO:0007669"/>
    <property type="project" value="TreeGrafter"/>
</dbReference>
<keyword evidence="9" id="KW-0325">Glycoprotein</keyword>
<organism evidence="13 14">
    <name type="scientific">Fundulus heteroclitus</name>
    <name type="common">Killifish</name>
    <name type="synonym">Mummichog</name>
    <dbReference type="NCBI Taxonomy" id="8078"/>
    <lineage>
        <taxon>Eukaryota</taxon>
        <taxon>Metazoa</taxon>
        <taxon>Chordata</taxon>
        <taxon>Craniata</taxon>
        <taxon>Vertebrata</taxon>
        <taxon>Euteleostomi</taxon>
        <taxon>Actinopterygii</taxon>
        <taxon>Neopterygii</taxon>
        <taxon>Teleostei</taxon>
        <taxon>Neoteleostei</taxon>
        <taxon>Acanthomorphata</taxon>
        <taxon>Ovalentaria</taxon>
        <taxon>Atherinomorphae</taxon>
        <taxon>Cyprinodontiformes</taxon>
        <taxon>Fundulidae</taxon>
        <taxon>Fundulus</taxon>
    </lineage>
</organism>
<evidence type="ECO:0000256" key="9">
    <source>
        <dbReference type="ARBA" id="ARBA00023180"/>
    </source>
</evidence>
<keyword evidence="3" id="KW-0812">Transmembrane</keyword>
<dbReference type="Ensembl" id="ENSFHET00000000483.1">
    <property type="protein sequence ID" value="ENSFHEP00000027303.1"/>
    <property type="gene ID" value="ENSFHEG00000010674.1"/>
</dbReference>
<dbReference type="Gene3D" id="2.60.40.10">
    <property type="entry name" value="Immunoglobulins"/>
    <property type="match status" value="1"/>
</dbReference>
<dbReference type="PROSITE" id="PS50835">
    <property type="entry name" value="IG_LIKE"/>
    <property type="match status" value="1"/>
</dbReference>
<keyword evidence="5" id="KW-1133">Transmembrane helix</keyword>
<keyword evidence="14" id="KW-1185">Reference proteome</keyword>
<reference evidence="13" key="2">
    <citation type="submission" date="2025-09" db="UniProtKB">
        <authorList>
            <consortium name="Ensembl"/>
        </authorList>
    </citation>
    <scope>IDENTIFICATION</scope>
</reference>
<dbReference type="GO" id="GO:0071222">
    <property type="term" value="P:cellular response to lipopolysaccharide"/>
    <property type="evidence" value="ECO:0007669"/>
    <property type="project" value="TreeGrafter"/>
</dbReference>
<evidence type="ECO:0000256" key="5">
    <source>
        <dbReference type="ARBA" id="ARBA00022989"/>
    </source>
</evidence>
<protein>
    <recommendedName>
        <fullName evidence="12">Ig-like domain-containing protein</fullName>
    </recommendedName>
</protein>
<keyword evidence="10" id="KW-0393">Immunoglobulin domain</keyword>
<sequence length="271" mass="30922">MGSSVGSDSFSGSCSTCPEEENTSPSETGLNWFLPDRRQTSGELRSPGWSRPQRTCWTFFSLNTESPPPAGDPETRRRQSCDHQRYFVVVDSGEESVLLPCRTRPLLPGDARVEWRDSRMVHVYENGSDQPGEQDQFYRNRTKMNEELLRTGDLSLTLEHPIDEDTDIYTCIVFRRTGDILIKKQVKLWVKGQWLNLWIKGQWLNIWVKVSGLTLWVKGHLVASDLSLFAGAMALITENLHRHSVFIFSRLYSFSLSLLDLVPILVSVCPL</sequence>
<dbReference type="AlphaFoldDB" id="A0A3Q2QIH3"/>
<evidence type="ECO:0000256" key="11">
    <source>
        <dbReference type="SAM" id="MobiDB-lite"/>
    </source>
</evidence>
<dbReference type="InterPro" id="IPR007110">
    <property type="entry name" value="Ig-like_dom"/>
</dbReference>
<dbReference type="PANTHER" id="PTHR25466">
    <property type="entry name" value="T-LYMPHOCYTE ACTIVATION ANTIGEN"/>
    <property type="match status" value="1"/>
</dbReference>
<dbReference type="InterPro" id="IPR036179">
    <property type="entry name" value="Ig-like_dom_sf"/>
</dbReference>
<keyword evidence="8" id="KW-0675">Receptor</keyword>
<evidence type="ECO:0000259" key="12">
    <source>
        <dbReference type="PROSITE" id="PS50835"/>
    </source>
</evidence>
<dbReference type="GO" id="GO:0031295">
    <property type="term" value="P:T cell costimulation"/>
    <property type="evidence" value="ECO:0007669"/>
    <property type="project" value="TreeGrafter"/>
</dbReference>
<feature type="region of interest" description="Disordered" evidence="11">
    <location>
        <begin position="1"/>
        <end position="33"/>
    </location>
</feature>
<dbReference type="GO" id="GO:0042102">
    <property type="term" value="P:positive regulation of T cell proliferation"/>
    <property type="evidence" value="ECO:0007669"/>
    <property type="project" value="TreeGrafter"/>
</dbReference>
<keyword evidence="2" id="KW-1003">Cell membrane</keyword>
<evidence type="ECO:0000256" key="10">
    <source>
        <dbReference type="ARBA" id="ARBA00023319"/>
    </source>
</evidence>
<dbReference type="InterPro" id="IPR013783">
    <property type="entry name" value="Ig-like_fold"/>
</dbReference>
<accession>A0A3Q2QIH3</accession>
<dbReference type="Proteomes" id="UP000265000">
    <property type="component" value="Unplaced"/>
</dbReference>
<evidence type="ECO:0000256" key="4">
    <source>
        <dbReference type="ARBA" id="ARBA00022729"/>
    </source>
</evidence>
<keyword evidence="4" id="KW-0732">Signal</keyword>
<evidence type="ECO:0000256" key="6">
    <source>
        <dbReference type="ARBA" id="ARBA00023136"/>
    </source>
</evidence>
<evidence type="ECO:0000256" key="7">
    <source>
        <dbReference type="ARBA" id="ARBA00023157"/>
    </source>
</evidence>
<dbReference type="GeneTree" id="ENSGT01130000278575"/>
<dbReference type="InterPro" id="IPR051713">
    <property type="entry name" value="T-cell_Activation_Regulation"/>
</dbReference>
<keyword evidence="6" id="KW-0472">Membrane</keyword>
<reference evidence="13" key="1">
    <citation type="submission" date="2025-08" db="UniProtKB">
        <authorList>
            <consortium name="Ensembl"/>
        </authorList>
    </citation>
    <scope>IDENTIFICATION</scope>
</reference>
<comment type="subcellular location">
    <subcellularLocation>
        <location evidence="1">Cell membrane</location>
        <topology evidence="1">Single-pass type I membrane protein</topology>
    </subcellularLocation>
</comment>
<evidence type="ECO:0000313" key="14">
    <source>
        <dbReference type="Proteomes" id="UP000265000"/>
    </source>
</evidence>
<evidence type="ECO:0000256" key="2">
    <source>
        <dbReference type="ARBA" id="ARBA00022475"/>
    </source>
</evidence>
<evidence type="ECO:0000256" key="1">
    <source>
        <dbReference type="ARBA" id="ARBA00004251"/>
    </source>
</evidence>
<dbReference type="GO" id="GO:0009897">
    <property type="term" value="C:external side of plasma membrane"/>
    <property type="evidence" value="ECO:0007669"/>
    <property type="project" value="TreeGrafter"/>
</dbReference>
<dbReference type="GO" id="GO:0007166">
    <property type="term" value="P:cell surface receptor signaling pathway"/>
    <property type="evidence" value="ECO:0007669"/>
    <property type="project" value="TreeGrafter"/>
</dbReference>
<dbReference type="PANTHER" id="PTHR25466:SF14">
    <property type="entry name" value="BUTYROPHILIN SUBFAMILY 2 MEMBER A2-LIKE-RELATED"/>
    <property type="match status" value="1"/>
</dbReference>
<dbReference type="SUPFAM" id="SSF48726">
    <property type="entry name" value="Immunoglobulin"/>
    <property type="match status" value="1"/>
</dbReference>
<proteinExistence type="predicted"/>
<evidence type="ECO:0000256" key="8">
    <source>
        <dbReference type="ARBA" id="ARBA00023170"/>
    </source>
</evidence>
<name>A0A3Q2QIH3_FUNHE</name>
<evidence type="ECO:0000313" key="13">
    <source>
        <dbReference type="Ensembl" id="ENSFHEP00000027303.1"/>
    </source>
</evidence>
<feature type="domain" description="Ig-like" evidence="12">
    <location>
        <begin position="73"/>
        <end position="187"/>
    </location>
</feature>
<keyword evidence="7" id="KW-1015">Disulfide bond</keyword>
<evidence type="ECO:0000256" key="3">
    <source>
        <dbReference type="ARBA" id="ARBA00022692"/>
    </source>
</evidence>
<feature type="compositionally biased region" description="Low complexity" evidence="11">
    <location>
        <begin position="1"/>
        <end position="15"/>
    </location>
</feature>